<dbReference type="InterPro" id="IPR011010">
    <property type="entry name" value="DNA_brk_join_enz"/>
</dbReference>
<dbReference type="OrthoDB" id="3266428at2759"/>
<dbReference type="PANTHER" id="PTHR34605">
    <property type="entry name" value="PHAGE_INTEGRASE DOMAIN-CONTAINING PROTEIN"/>
    <property type="match status" value="1"/>
</dbReference>
<evidence type="ECO:0000256" key="3">
    <source>
        <dbReference type="SAM" id="MobiDB-lite"/>
    </source>
</evidence>
<dbReference type="InterPro" id="IPR010998">
    <property type="entry name" value="Integrase_recombinase_N"/>
</dbReference>
<name>A0A0D7ADY9_9AGAR</name>
<evidence type="ECO:0000256" key="1">
    <source>
        <dbReference type="ARBA" id="ARBA00023125"/>
    </source>
</evidence>
<gene>
    <name evidence="4" type="ORF">FISHEDRAFT_42415</name>
</gene>
<evidence type="ECO:0000313" key="5">
    <source>
        <dbReference type="Proteomes" id="UP000054144"/>
    </source>
</evidence>
<keyword evidence="1" id="KW-0238">DNA-binding</keyword>
<reference evidence="4 5" key="1">
    <citation type="journal article" date="2015" name="Fungal Genet. Biol.">
        <title>Evolution of novel wood decay mechanisms in Agaricales revealed by the genome sequences of Fistulina hepatica and Cylindrobasidium torrendii.</title>
        <authorList>
            <person name="Floudas D."/>
            <person name="Held B.W."/>
            <person name="Riley R."/>
            <person name="Nagy L.G."/>
            <person name="Koehler G."/>
            <person name="Ransdell A.S."/>
            <person name="Younus H."/>
            <person name="Chow J."/>
            <person name="Chiniquy J."/>
            <person name="Lipzen A."/>
            <person name="Tritt A."/>
            <person name="Sun H."/>
            <person name="Haridas S."/>
            <person name="LaButti K."/>
            <person name="Ohm R.A."/>
            <person name="Kues U."/>
            <person name="Blanchette R.A."/>
            <person name="Grigoriev I.V."/>
            <person name="Minto R.E."/>
            <person name="Hibbett D.S."/>
        </authorList>
    </citation>
    <scope>NUCLEOTIDE SEQUENCE [LARGE SCALE GENOMIC DNA]</scope>
    <source>
        <strain evidence="4 5">ATCC 64428</strain>
    </source>
</reference>
<dbReference type="InterPro" id="IPR052925">
    <property type="entry name" value="Phage_Integrase-like_Recomb"/>
</dbReference>
<dbReference type="SUPFAM" id="SSF56349">
    <property type="entry name" value="DNA breaking-rejoining enzymes"/>
    <property type="match status" value="1"/>
</dbReference>
<dbReference type="GO" id="GO:0015074">
    <property type="term" value="P:DNA integration"/>
    <property type="evidence" value="ECO:0007669"/>
    <property type="project" value="InterPro"/>
</dbReference>
<keyword evidence="5" id="KW-1185">Reference proteome</keyword>
<dbReference type="Proteomes" id="UP000054144">
    <property type="component" value="Unassembled WGS sequence"/>
</dbReference>
<dbReference type="GO" id="GO:0003677">
    <property type="term" value="F:DNA binding"/>
    <property type="evidence" value="ECO:0007669"/>
    <property type="project" value="UniProtKB-KW"/>
</dbReference>
<dbReference type="SUPFAM" id="SSF47823">
    <property type="entry name" value="lambda integrase-like, N-terminal domain"/>
    <property type="match status" value="1"/>
</dbReference>
<feature type="region of interest" description="Disordered" evidence="3">
    <location>
        <begin position="8"/>
        <end position="30"/>
    </location>
</feature>
<dbReference type="Gene3D" id="1.10.150.130">
    <property type="match status" value="1"/>
</dbReference>
<accession>A0A0D7ADY9</accession>
<dbReference type="PANTHER" id="PTHR34605:SF3">
    <property type="entry name" value="P CELL-TYPE AGGLUTINATION PROTEIN MAP4-LIKE-RELATED"/>
    <property type="match status" value="1"/>
</dbReference>
<dbReference type="Gene3D" id="1.10.443.10">
    <property type="entry name" value="Intergrase catalytic core"/>
    <property type="match status" value="1"/>
</dbReference>
<dbReference type="InterPro" id="IPR013762">
    <property type="entry name" value="Integrase-like_cat_sf"/>
</dbReference>
<evidence type="ECO:0000256" key="2">
    <source>
        <dbReference type="ARBA" id="ARBA00023172"/>
    </source>
</evidence>
<organism evidence="4 5">
    <name type="scientific">Fistulina hepatica ATCC 64428</name>
    <dbReference type="NCBI Taxonomy" id="1128425"/>
    <lineage>
        <taxon>Eukaryota</taxon>
        <taxon>Fungi</taxon>
        <taxon>Dikarya</taxon>
        <taxon>Basidiomycota</taxon>
        <taxon>Agaricomycotina</taxon>
        <taxon>Agaricomycetes</taxon>
        <taxon>Agaricomycetidae</taxon>
        <taxon>Agaricales</taxon>
        <taxon>Fistulinaceae</taxon>
        <taxon>Fistulina</taxon>
    </lineage>
</organism>
<sequence>MFRARLAIAQGRHLPPHAEDNDGPRVSPPPVAHLSSFSVRYCRALAAHNFLASPTPPTPLLPQPTPPAGPLGTLVIPSTQVQRPRSGSSIQASSLRPHVPAADRIHLWTTPHQQAREVTESLPPPLLANARSLIYKSFAPATQSTYAAGPLRFTQFCNRWLISESDCMPASPTLLAAFVAEYAGTVSSKAINNWLAGLRAWHIMADAAWSADHDWLRLGRKSATLQGRHHHRAKRAPVSMRHLSALRQSLDLDLSRDACVWAIALTAFFGCRHLGELLPISAARFSPDYVVSRGSTFKQNFSIDSTASSFLLHLPWTKTTRESGFDLIVTSRPQDPLHCLLRAIHSHLSANVSLPPRAPFFSYCCPTNASGFEILTKATFLSICTAAWSVHHLDHVLGHSFRIGGAVELLLAGVPPEVVAATGGWTSLAFLLYWRRMEDILPMSTSRAYSTSSIASLSRIFHSFRRSHNLPDNLDSLPRTL</sequence>
<feature type="region of interest" description="Disordered" evidence="3">
    <location>
        <begin position="53"/>
        <end position="75"/>
    </location>
</feature>
<dbReference type="AlphaFoldDB" id="A0A0D7ADY9"/>
<protein>
    <recommendedName>
        <fullName evidence="6">DNA breaking-rejoining enzyme</fullName>
    </recommendedName>
</protein>
<keyword evidence="2" id="KW-0233">DNA recombination</keyword>
<dbReference type="EMBL" id="KN881794">
    <property type="protein sequence ID" value="KIY48920.1"/>
    <property type="molecule type" value="Genomic_DNA"/>
</dbReference>
<dbReference type="GO" id="GO:0006310">
    <property type="term" value="P:DNA recombination"/>
    <property type="evidence" value="ECO:0007669"/>
    <property type="project" value="UniProtKB-KW"/>
</dbReference>
<evidence type="ECO:0000313" key="4">
    <source>
        <dbReference type="EMBL" id="KIY48920.1"/>
    </source>
</evidence>
<proteinExistence type="predicted"/>
<feature type="compositionally biased region" description="Pro residues" evidence="3">
    <location>
        <begin position="54"/>
        <end position="69"/>
    </location>
</feature>
<evidence type="ECO:0008006" key="6">
    <source>
        <dbReference type="Google" id="ProtNLM"/>
    </source>
</evidence>